<feature type="compositionally biased region" description="Acidic residues" evidence="8">
    <location>
        <begin position="701"/>
        <end position="721"/>
    </location>
</feature>
<evidence type="ECO:0000313" key="11">
    <source>
        <dbReference type="Proteomes" id="UP000719412"/>
    </source>
</evidence>
<evidence type="ECO:0000256" key="5">
    <source>
        <dbReference type="ARBA" id="ARBA00022833"/>
    </source>
</evidence>
<evidence type="ECO:0000256" key="2">
    <source>
        <dbReference type="ARBA" id="ARBA00022723"/>
    </source>
</evidence>
<comment type="caution">
    <text evidence="10">The sequence shown here is derived from an EMBL/GenBank/DDBJ whole genome shotgun (WGS) entry which is preliminary data.</text>
</comment>
<feature type="compositionally biased region" description="Polar residues" evidence="8">
    <location>
        <begin position="20"/>
        <end position="31"/>
    </location>
</feature>
<evidence type="ECO:0000256" key="8">
    <source>
        <dbReference type="SAM" id="MobiDB-lite"/>
    </source>
</evidence>
<dbReference type="AlphaFoldDB" id="A0A8J6LAJ7"/>
<accession>A0A8J6LAJ7</accession>
<protein>
    <recommendedName>
        <fullName evidence="9">C2H2-type domain-containing protein</fullName>
    </recommendedName>
</protein>
<keyword evidence="3" id="KW-0677">Repeat</keyword>
<dbReference type="Pfam" id="PF00096">
    <property type="entry name" value="zf-C2H2"/>
    <property type="match status" value="1"/>
</dbReference>
<keyword evidence="5" id="KW-0862">Zinc</keyword>
<dbReference type="InterPro" id="IPR013087">
    <property type="entry name" value="Znf_C2H2_type"/>
</dbReference>
<feature type="compositionally biased region" description="Basic and acidic residues" evidence="8">
    <location>
        <begin position="683"/>
        <end position="700"/>
    </location>
</feature>
<dbReference type="SUPFAM" id="SSF57667">
    <property type="entry name" value="beta-beta-alpha zinc fingers"/>
    <property type="match status" value="1"/>
</dbReference>
<reference evidence="10" key="1">
    <citation type="journal article" date="2020" name="J Insects Food Feed">
        <title>The yellow mealworm (Tenebrio molitor) genome: a resource for the emerging insects as food and feed industry.</title>
        <authorList>
            <person name="Eriksson T."/>
            <person name="Andere A."/>
            <person name="Kelstrup H."/>
            <person name="Emery V."/>
            <person name="Picard C."/>
        </authorList>
    </citation>
    <scope>NUCLEOTIDE SEQUENCE</scope>
    <source>
        <strain evidence="10">Stoneville</strain>
        <tissue evidence="10">Whole head</tissue>
    </source>
</reference>
<dbReference type="InterPro" id="IPR050888">
    <property type="entry name" value="ZnF_C2H2-type_TF"/>
</dbReference>
<dbReference type="GO" id="GO:0008270">
    <property type="term" value="F:zinc ion binding"/>
    <property type="evidence" value="ECO:0007669"/>
    <property type="project" value="UniProtKB-KW"/>
</dbReference>
<dbReference type="GO" id="GO:0005634">
    <property type="term" value="C:nucleus"/>
    <property type="evidence" value="ECO:0007669"/>
    <property type="project" value="UniProtKB-SubCell"/>
</dbReference>
<dbReference type="Gene3D" id="3.30.160.60">
    <property type="entry name" value="Classic Zinc Finger"/>
    <property type="match status" value="1"/>
</dbReference>
<dbReference type="PROSITE" id="PS50157">
    <property type="entry name" value="ZINC_FINGER_C2H2_2"/>
    <property type="match status" value="2"/>
</dbReference>
<name>A0A8J6LAJ7_TENMO</name>
<dbReference type="PANTHER" id="PTHR24406">
    <property type="entry name" value="TRANSCRIPTIONAL REPRESSOR CTCFL-RELATED"/>
    <property type="match status" value="1"/>
</dbReference>
<keyword evidence="6" id="KW-0539">Nucleus</keyword>
<feature type="region of interest" description="Disordered" evidence="8">
    <location>
        <begin position="683"/>
        <end position="728"/>
    </location>
</feature>
<proteinExistence type="predicted"/>
<gene>
    <name evidence="10" type="ORF">GEV33_007893</name>
</gene>
<evidence type="ECO:0000256" key="6">
    <source>
        <dbReference type="ARBA" id="ARBA00023242"/>
    </source>
</evidence>
<feature type="domain" description="C2H2-type" evidence="9">
    <location>
        <begin position="409"/>
        <end position="433"/>
    </location>
</feature>
<feature type="region of interest" description="Disordered" evidence="8">
    <location>
        <begin position="20"/>
        <end position="77"/>
    </location>
</feature>
<evidence type="ECO:0000256" key="7">
    <source>
        <dbReference type="PROSITE-ProRule" id="PRU00042"/>
    </source>
</evidence>
<dbReference type="Proteomes" id="UP000719412">
    <property type="component" value="Unassembled WGS sequence"/>
</dbReference>
<evidence type="ECO:0000313" key="10">
    <source>
        <dbReference type="EMBL" id="KAH0814899.1"/>
    </source>
</evidence>
<reference evidence="10" key="2">
    <citation type="submission" date="2021-08" db="EMBL/GenBank/DDBJ databases">
        <authorList>
            <person name="Eriksson T."/>
        </authorList>
    </citation>
    <scope>NUCLEOTIDE SEQUENCE</scope>
    <source>
        <strain evidence="10">Stoneville</strain>
        <tissue evidence="10">Whole head</tissue>
    </source>
</reference>
<keyword evidence="4 7" id="KW-0863">Zinc-finger</keyword>
<sequence>MLSCKRPRASVLDFRLAAFSTRQDQNSSSLPWATDRSDALREGALSPPPAKRSRSTERGTFTPDRGRSPSRGNGDMQESLLGQALEGGPTILTKEQNAYCDTEIEKLDLIRGFVRSQSLHVVGEAAGEGGIMEKGNSDSSLQAQSTGEDSNSSDTAMSDHGDPVTPKTEPSDYPMLDDHHPFNTNGGLIDQTRTPTFPGALLGLQVMLHSPGEINQAAIISGPFHTLLTSHHRYHGLGGLMPGPSGIHNSTDNFGAAQATNCSWQEKPKCQYCGRLYSNPRKLESLQVLRQEVQDQALPDQPPAAGARDQTEAARAHILNPLLNPSRVLISSCLLIYSRFGIPDASTSGSGRFPAAEQPAGVPIKYECPLCDLILPSINAARSHIDEHYPRDISRRSLDMMRVRATDPRPCPKCGKIYRSAHTLRTHLEDKHTICPGYRCVLCGTVAKSRNSLHSHMSRQHRGISTKDLPVLPMPAPFDPDLASRLLAKAGVKISPAELRARASPTGPRRSDVKLDAKSAYSGAASEAGSSICGDNDPEDLTISHQRYGGLDLALSPPLHHQNSNFKLNRFNSTGQAVAAKSVDSLAHNLSKEPYPAPLPPPVSGANTTGSAILDTYLQFITENSLGMGMMSSEQAAAAVHAAKIAQLNAMGLDKASQQHFLEKMQQMQSANEMMMKQRNDEIRRGDAEMVNHDRDRDKENDDAESSAGEEEDYSEDEAEPEAVKAGE</sequence>
<feature type="compositionally biased region" description="Polar residues" evidence="8">
    <location>
        <begin position="137"/>
        <end position="156"/>
    </location>
</feature>
<dbReference type="SMART" id="SM00355">
    <property type="entry name" value="ZnF_C2H2"/>
    <property type="match status" value="3"/>
</dbReference>
<dbReference type="EMBL" id="JABDTM020023807">
    <property type="protein sequence ID" value="KAH0814899.1"/>
    <property type="molecule type" value="Genomic_DNA"/>
</dbReference>
<comment type="subcellular location">
    <subcellularLocation>
        <location evidence="1">Nucleus</location>
    </subcellularLocation>
</comment>
<keyword evidence="2" id="KW-0479">Metal-binding</keyword>
<dbReference type="PROSITE" id="PS00028">
    <property type="entry name" value="ZINC_FINGER_C2H2_1"/>
    <property type="match status" value="1"/>
</dbReference>
<organism evidence="10 11">
    <name type="scientific">Tenebrio molitor</name>
    <name type="common">Yellow mealworm beetle</name>
    <dbReference type="NCBI Taxonomy" id="7067"/>
    <lineage>
        <taxon>Eukaryota</taxon>
        <taxon>Metazoa</taxon>
        <taxon>Ecdysozoa</taxon>
        <taxon>Arthropoda</taxon>
        <taxon>Hexapoda</taxon>
        <taxon>Insecta</taxon>
        <taxon>Pterygota</taxon>
        <taxon>Neoptera</taxon>
        <taxon>Endopterygota</taxon>
        <taxon>Coleoptera</taxon>
        <taxon>Polyphaga</taxon>
        <taxon>Cucujiformia</taxon>
        <taxon>Tenebrionidae</taxon>
        <taxon>Tenebrio</taxon>
    </lineage>
</organism>
<keyword evidence="11" id="KW-1185">Reference proteome</keyword>
<dbReference type="InterPro" id="IPR036236">
    <property type="entry name" value="Znf_C2H2_sf"/>
</dbReference>
<evidence type="ECO:0000259" key="9">
    <source>
        <dbReference type="PROSITE" id="PS50157"/>
    </source>
</evidence>
<evidence type="ECO:0000256" key="1">
    <source>
        <dbReference type="ARBA" id="ARBA00004123"/>
    </source>
</evidence>
<feature type="region of interest" description="Disordered" evidence="8">
    <location>
        <begin position="129"/>
        <end position="185"/>
    </location>
</feature>
<feature type="domain" description="C2H2-type" evidence="9">
    <location>
        <begin position="438"/>
        <end position="466"/>
    </location>
</feature>
<evidence type="ECO:0000256" key="3">
    <source>
        <dbReference type="ARBA" id="ARBA00022737"/>
    </source>
</evidence>
<evidence type="ECO:0000256" key="4">
    <source>
        <dbReference type="ARBA" id="ARBA00022771"/>
    </source>
</evidence>